<dbReference type="KEGG" id="smul:SMUL_0531"/>
<dbReference type="Gene3D" id="3.40.630.30">
    <property type="match status" value="1"/>
</dbReference>
<accession>A0AA86AJQ2</accession>
<dbReference type="InterPro" id="IPR050832">
    <property type="entry name" value="Bact_Acetyltransf"/>
</dbReference>
<dbReference type="PROSITE" id="PS51186">
    <property type="entry name" value="GNAT"/>
    <property type="match status" value="1"/>
</dbReference>
<evidence type="ECO:0000313" key="4">
    <source>
        <dbReference type="EMBL" id="AHJ11806.1"/>
    </source>
</evidence>
<organism evidence="4 5">
    <name type="scientific">Sulfurospirillum multivorans (strain DM 12446 / JCM 15788 / NBRC 109480)</name>
    <dbReference type="NCBI Taxonomy" id="1150621"/>
    <lineage>
        <taxon>Bacteria</taxon>
        <taxon>Pseudomonadati</taxon>
        <taxon>Campylobacterota</taxon>
        <taxon>Epsilonproteobacteria</taxon>
        <taxon>Campylobacterales</taxon>
        <taxon>Sulfurospirillaceae</taxon>
        <taxon>Sulfurospirillum</taxon>
    </lineage>
</organism>
<feature type="domain" description="N-acetyltransferase" evidence="3">
    <location>
        <begin position="1"/>
        <end position="140"/>
    </location>
</feature>
<evidence type="ECO:0000259" key="3">
    <source>
        <dbReference type="PROSITE" id="PS51186"/>
    </source>
</evidence>
<dbReference type="Proteomes" id="UP000019322">
    <property type="component" value="Chromosome"/>
</dbReference>
<protein>
    <submittedName>
        <fullName evidence="4">Regulatory protein</fullName>
    </submittedName>
</protein>
<dbReference type="RefSeq" id="WP_025343716.1">
    <property type="nucleotide sequence ID" value="NZ_CP007201.1"/>
</dbReference>
<evidence type="ECO:0000313" key="5">
    <source>
        <dbReference type="Proteomes" id="UP000019322"/>
    </source>
</evidence>
<dbReference type="EMBL" id="CP007201">
    <property type="protein sequence ID" value="AHJ11806.1"/>
    <property type="molecule type" value="Genomic_DNA"/>
</dbReference>
<dbReference type="AlphaFoldDB" id="A0AA86AJQ2"/>
<evidence type="ECO:0000256" key="1">
    <source>
        <dbReference type="ARBA" id="ARBA00022679"/>
    </source>
</evidence>
<dbReference type="PANTHER" id="PTHR43877:SF2">
    <property type="entry name" value="AMINOALKYLPHOSPHONATE N-ACETYLTRANSFERASE-RELATED"/>
    <property type="match status" value="1"/>
</dbReference>
<keyword evidence="2" id="KW-0012">Acyltransferase</keyword>
<keyword evidence="1" id="KW-0808">Transferase</keyword>
<dbReference type="SUPFAM" id="SSF55729">
    <property type="entry name" value="Acyl-CoA N-acyltransferases (Nat)"/>
    <property type="match status" value="1"/>
</dbReference>
<dbReference type="InterPro" id="IPR000182">
    <property type="entry name" value="GNAT_dom"/>
</dbReference>
<dbReference type="GO" id="GO:0016747">
    <property type="term" value="F:acyltransferase activity, transferring groups other than amino-acyl groups"/>
    <property type="evidence" value="ECO:0007669"/>
    <property type="project" value="InterPro"/>
</dbReference>
<dbReference type="CDD" id="cd04301">
    <property type="entry name" value="NAT_SF"/>
    <property type="match status" value="1"/>
</dbReference>
<name>A0AA86AJQ2_SULMK</name>
<dbReference type="InterPro" id="IPR016181">
    <property type="entry name" value="Acyl_CoA_acyltransferase"/>
</dbReference>
<gene>
    <name evidence="4" type="ORF">SMUL_0531</name>
</gene>
<sequence>MIREATVDDAQAIVSLLAQLGYADTHAFMHVRIQELLKNPDALLFCYESEGKVVALLSLHVIPQIALLGSFLRISYFVVDEKARSLKIGAELEALASQIAKEKGCDRIEVHCHERRKDAHRFYERHGFVESPKYFVKHLF</sequence>
<reference evidence="4 5" key="1">
    <citation type="journal article" date="2014" name="Environ. Microbiol.">
        <title>Insights into organohalide respiration and the versatile catabolism of Sulfurospirillum multivorans gained from comparative genomics and physiological studies.</title>
        <authorList>
            <person name="Goris T."/>
            <person name="Schubert T."/>
            <person name="Gadkari J."/>
            <person name="Wubet T."/>
            <person name="Tarkka M."/>
            <person name="Buscot F."/>
            <person name="Adrian L."/>
            <person name="Diekert G."/>
        </authorList>
    </citation>
    <scope>NUCLEOTIDE SEQUENCE [LARGE SCALE GENOMIC DNA]</scope>
    <source>
        <strain evidence="5">DM 12446 / JCM 15788 / NBRC 109480</strain>
    </source>
</reference>
<proteinExistence type="predicted"/>
<dbReference type="PANTHER" id="PTHR43877">
    <property type="entry name" value="AMINOALKYLPHOSPHONATE N-ACETYLTRANSFERASE-RELATED-RELATED"/>
    <property type="match status" value="1"/>
</dbReference>
<dbReference type="Pfam" id="PF00583">
    <property type="entry name" value="Acetyltransf_1"/>
    <property type="match status" value="1"/>
</dbReference>
<evidence type="ECO:0000256" key="2">
    <source>
        <dbReference type="ARBA" id="ARBA00023315"/>
    </source>
</evidence>